<proteinExistence type="inferred from homology"/>
<evidence type="ECO:0000313" key="7">
    <source>
        <dbReference type="Proteomes" id="UP001595530"/>
    </source>
</evidence>
<keyword evidence="3" id="KW-0238">DNA-binding</keyword>
<gene>
    <name evidence="6" type="primary">gcvA</name>
    <name evidence="6" type="ORF">ACFOFO_06290</name>
</gene>
<dbReference type="PRINTS" id="PR00039">
    <property type="entry name" value="HTHLYSR"/>
</dbReference>
<keyword evidence="7" id="KW-1185">Reference proteome</keyword>
<dbReference type="Gene3D" id="3.40.190.10">
    <property type="entry name" value="Periplasmic binding protein-like II"/>
    <property type="match status" value="2"/>
</dbReference>
<keyword evidence="4" id="KW-0804">Transcription</keyword>
<dbReference type="EMBL" id="JBHRTP010000018">
    <property type="protein sequence ID" value="MFC3107571.1"/>
    <property type="molecule type" value="Genomic_DNA"/>
</dbReference>
<dbReference type="InterPro" id="IPR005119">
    <property type="entry name" value="LysR_subst-bd"/>
</dbReference>
<evidence type="ECO:0000259" key="5">
    <source>
        <dbReference type="PROSITE" id="PS50931"/>
    </source>
</evidence>
<protein>
    <submittedName>
        <fullName evidence="6">Transcriptional regulator GcvA</fullName>
    </submittedName>
</protein>
<dbReference type="Pfam" id="PF00126">
    <property type="entry name" value="HTH_1"/>
    <property type="match status" value="1"/>
</dbReference>
<evidence type="ECO:0000256" key="3">
    <source>
        <dbReference type="ARBA" id="ARBA00023125"/>
    </source>
</evidence>
<evidence type="ECO:0000313" key="6">
    <source>
        <dbReference type="EMBL" id="MFC3107571.1"/>
    </source>
</evidence>
<dbReference type="RefSeq" id="WP_390321784.1">
    <property type="nucleotide sequence ID" value="NZ_JBHRTP010000018.1"/>
</dbReference>
<dbReference type="InterPro" id="IPR058163">
    <property type="entry name" value="LysR-type_TF_proteobact-type"/>
</dbReference>
<dbReference type="NCBIfam" id="NF008352">
    <property type="entry name" value="PRK11139.1"/>
    <property type="match status" value="1"/>
</dbReference>
<dbReference type="Gene3D" id="1.10.10.10">
    <property type="entry name" value="Winged helix-like DNA-binding domain superfamily/Winged helix DNA-binding domain"/>
    <property type="match status" value="1"/>
</dbReference>
<dbReference type="InterPro" id="IPR036390">
    <property type="entry name" value="WH_DNA-bd_sf"/>
</dbReference>
<dbReference type="SUPFAM" id="SSF46785">
    <property type="entry name" value="Winged helix' DNA-binding domain"/>
    <property type="match status" value="1"/>
</dbReference>
<dbReference type="Proteomes" id="UP001595530">
    <property type="component" value="Unassembled WGS sequence"/>
</dbReference>
<comment type="similarity">
    <text evidence="1">Belongs to the LysR transcriptional regulatory family.</text>
</comment>
<dbReference type="PANTHER" id="PTHR30537:SF79">
    <property type="entry name" value="TRANSCRIPTIONAL REGULATOR-RELATED"/>
    <property type="match status" value="1"/>
</dbReference>
<dbReference type="Pfam" id="PF03466">
    <property type="entry name" value="LysR_substrate"/>
    <property type="match status" value="1"/>
</dbReference>
<organism evidence="6 7">
    <name type="scientific">Undibacterium arcticum</name>
    <dbReference type="NCBI Taxonomy" id="1762892"/>
    <lineage>
        <taxon>Bacteria</taxon>
        <taxon>Pseudomonadati</taxon>
        <taxon>Pseudomonadota</taxon>
        <taxon>Betaproteobacteria</taxon>
        <taxon>Burkholderiales</taxon>
        <taxon>Oxalobacteraceae</taxon>
        <taxon>Undibacterium</taxon>
    </lineage>
</organism>
<dbReference type="InterPro" id="IPR036388">
    <property type="entry name" value="WH-like_DNA-bd_sf"/>
</dbReference>
<evidence type="ECO:0000256" key="2">
    <source>
        <dbReference type="ARBA" id="ARBA00023015"/>
    </source>
</evidence>
<dbReference type="PANTHER" id="PTHR30537">
    <property type="entry name" value="HTH-TYPE TRANSCRIPTIONAL REGULATOR"/>
    <property type="match status" value="1"/>
</dbReference>
<comment type="caution">
    <text evidence="6">The sequence shown here is derived from an EMBL/GenBank/DDBJ whole genome shotgun (WGS) entry which is preliminary data.</text>
</comment>
<sequence length="309" mass="34170">MTPEQTLPRLPPLPALRAFESAARHNSFSRAATELSLTHGAIGHQVRALEDALGVALFARVGRGLQLTPEGRVLAERVRSALLDIAAATQDISRRANANQLTLSVFPSFAARWLVPRLGHFIEQNPDLEVMIQTTGNVVDFAREPVDIGLRMGPKPWNDLWCELLFGDAYFPVCAPDFNHGALPQTPQQLLQHPLLLSLDEPWTPWLRAAGVDAPEPRGITYSDSHNLLLATREGQGIALGREMMVADDIARGSLVRLFDVSVPVPFSYYMVCPPALAQTAKVKRFRAWIWEEIAQQRAQIAARAKARP</sequence>
<reference evidence="7" key="1">
    <citation type="journal article" date="2019" name="Int. J. Syst. Evol. Microbiol.">
        <title>The Global Catalogue of Microorganisms (GCM) 10K type strain sequencing project: providing services to taxonomists for standard genome sequencing and annotation.</title>
        <authorList>
            <consortium name="The Broad Institute Genomics Platform"/>
            <consortium name="The Broad Institute Genome Sequencing Center for Infectious Disease"/>
            <person name="Wu L."/>
            <person name="Ma J."/>
        </authorList>
    </citation>
    <scope>NUCLEOTIDE SEQUENCE [LARGE SCALE GENOMIC DNA]</scope>
    <source>
        <strain evidence="7">KCTC 42986</strain>
    </source>
</reference>
<dbReference type="PROSITE" id="PS50931">
    <property type="entry name" value="HTH_LYSR"/>
    <property type="match status" value="1"/>
</dbReference>
<evidence type="ECO:0000256" key="4">
    <source>
        <dbReference type="ARBA" id="ARBA00023163"/>
    </source>
</evidence>
<accession>A0ABV7F019</accession>
<name>A0ABV7F019_9BURK</name>
<feature type="domain" description="HTH lysR-type" evidence="5">
    <location>
        <begin position="11"/>
        <end position="68"/>
    </location>
</feature>
<keyword evidence="2" id="KW-0805">Transcription regulation</keyword>
<dbReference type="InterPro" id="IPR000847">
    <property type="entry name" value="LysR_HTH_N"/>
</dbReference>
<dbReference type="SUPFAM" id="SSF53850">
    <property type="entry name" value="Periplasmic binding protein-like II"/>
    <property type="match status" value="1"/>
</dbReference>
<dbReference type="CDD" id="cd08432">
    <property type="entry name" value="PBP2_GcdR_TrpI_HvrB_AmpR_like"/>
    <property type="match status" value="1"/>
</dbReference>
<evidence type="ECO:0000256" key="1">
    <source>
        <dbReference type="ARBA" id="ARBA00009437"/>
    </source>
</evidence>